<dbReference type="InterPro" id="IPR011008">
    <property type="entry name" value="Dimeric_a/b-barrel"/>
</dbReference>
<gene>
    <name evidence="2" type="ORF">HDK90DRAFT_508134</name>
</gene>
<dbReference type="EMBL" id="JBBWRZ010000002">
    <property type="protein sequence ID" value="KAK8244418.1"/>
    <property type="molecule type" value="Genomic_DNA"/>
</dbReference>
<proteinExistence type="inferred from homology"/>
<evidence type="ECO:0000313" key="2">
    <source>
        <dbReference type="EMBL" id="KAK8244418.1"/>
    </source>
</evidence>
<evidence type="ECO:0000256" key="1">
    <source>
        <dbReference type="ARBA" id="ARBA00005986"/>
    </source>
</evidence>
<evidence type="ECO:0000313" key="3">
    <source>
        <dbReference type="Proteomes" id="UP001492380"/>
    </source>
</evidence>
<keyword evidence="3" id="KW-1185">Reference proteome</keyword>
<sequence length="126" mass="14112">MPPYTLAVAYPNVSDATFNHDYYVKTHMTMVERIFGSRMIGWRTMKIVATKPSHEKPLYNVLTLIDFPDRKTCDECLADTEAELVPDIPNYSNQQPIFLIGEPFGGDVGGFGKSLWGTLGGLQPQK</sequence>
<organism evidence="2 3">
    <name type="scientific">Phyllosticta capitalensis</name>
    <dbReference type="NCBI Taxonomy" id="121624"/>
    <lineage>
        <taxon>Eukaryota</taxon>
        <taxon>Fungi</taxon>
        <taxon>Dikarya</taxon>
        <taxon>Ascomycota</taxon>
        <taxon>Pezizomycotina</taxon>
        <taxon>Dothideomycetes</taxon>
        <taxon>Dothideomycetes incertae sedis</taxon>
        <taxon>Botryosphaeriales</taxon>
        <taxon>Phyllostictaceae</taxon>
        <taxon>Phyllosticta</taxon>
    </lineage>
</organism>
<dbReference type="PANTHER" id="PTHR40260:SF2">
    <property type="entry name" value="BLR8190 PROTEIN"/>
    <property type="match status" value="1"/>
</dbReference>
<dbReference type="Gene3D" id="3.30.70.100">
    <property type="match status" value="1"/>
</dbReference>
<dbReference type="SUPFAM" id="SSF54909">
    <property type="entry name" value="Dimeric alpha+beta barrel"/>
    <property type="match status" value="1"/>
</dbReference>
<protein>
    <recommendedName>
        <fullName evidence="4">EthD domain-containing protein</fullName>
    </recommendedName>
</protein>
<comment type="similarity">
    <text evidence="1">Belongs to the tpcK family.</text>
</comment>
<evidence type="ECO:0008006" key="4">
    <source>
        <dbReference type="Google" id="ProtNLM"/>
    </source>
</evidence>
<name>A0ABR1Z0D6_9PEZI</name>
<dbReference type="InterPro" id="IPR009799">
    <property type="entry name" value="EthD_dom"/>
</dbReference>
<dbReference type="PANTHER" id="PTHR40260">
    <property type="entry name" value="BLR8190 PROTEIN"/>
    <property type="match status" value="1"/>
</dbReference>
<comment type="caution">
    <text evidence="2">The sequence shown here is derived from an EMBL/GenBank/DDBJ whole genome shotgun (WGS) entry which is preliminary data.</text>
</comment>
<reference evidence="2 3" key="1">
    <citation type="submission" date="2024-04" db="EMBL/GenBank/DDBJ databases">
        <title>Phyllosticta paracitricarpa is synonymous to the EU quarantine fungus P. citricarpa based on phylogenomic analyses.</title>
        <authorList>
            <consortium name="Lawrence Berkeley National Laboratory"/>
            <person name="Van Ingen-Buijs V.A."/>
            <person name="Van Westerhoven A.C."/>
            <person name="Haridas S."/>
            <person name="Skiadas P."/>
            <person name="Martin F."/>
            <person name="Groenewald J.Z."/>
            <person name="Crous P.W."/>
            <person name="Seidl M.F."/>
        </authorList>
    </citation>
    <scope>NUCLEOTIDE SEQUENCE [LARGE SCALE GENOMIC DNA]</scope>
    <source>
        <strain evidence="2 3">CBS 123374</strain>
    </source>
</reference>
<dbReference type="NCBIfam" id="TIGR02118">
    <property type="entry name" value="EthD family reductase"/>
    <property type="match status" value="1"/>
</dbReference>
<accession>A0ABR1Z0D6</accession>
<dbReference type="Proteomes" id="UP001492380">
    <property type="component" value="Unassembled WGS sequence"/>
</dbReference>